<dbReference type="RefSeq" id="WP_270676678.1">
    <property type="nucleotide sequence ID" value="NZ_JAQFWP010000008.1"/>
</dbReference>
<feature type="domain" description="HTH asnC-type" evidence="4">
    <location>
        <begin position="7"/>
        <end position="68"/>
    </location>
</feature>
<dbReference type="Pfam" id="PF01037">
    <property type="entry name" value="AsnC_trans_reg"/>
    <property type="match status" value="1"/>
</dbReference>
<dbReference type="InterPro" id="IPR019887">
    <property type="entry name" value="Tscrpt_reg_AsnC/Lrp_C"/>
</dbReference>
<dbReference type="PROSITE" id="PS50956">
    <property type="entry name" value="HTH_ASNC_2"/>
    <property type="match status" value="1"/>
</dbReference>
<dbReference type="PANTHER" id="PTHR30154:SF34">
    <property type="entry name" value="TRANSCRIPTIONAL REGULATOR AZLB"/>
    <property type="match status" value="1"/>
</dbReference>
<dbReference type="InterPro" id="IPR000485">
    <property type="entry name" value="AsnC-type_HTH_dom"/>
</dbReference>
<dbReference type="InterPro" id="IPR019885">
    <property type="entry name" value="Tscrpt_reg_HTH_AsnC-type_CS"/>
</dbReference>
<evidence type="ECO:0000256" key="2">
    <source>
        <dbReference type="ARBA" id="ARBA00023125"/>
    </source>
</evidence>
<dbReference type="EMBL" id="JAQFWP010000008">
    <property type="protein sequence ID" value="MDA2804152.1"/>
    <property type="molecule type" value="Genomic_DNA"/>
</dbReference>
<evidence type="ECO:0000256" key="3">
    <source>
        <dbReference type="ARBA" id="ARBA00023163"/>
    </source>
</evidence>
<evidence type="ECO:0000313" key="5">
    <source>
        <dbReference type="EMBL" id="MDA2804152.1"/>
    </source>
</evidence>
<dbReference type="InterPro" id="IPR036388">
    <property type="entry name" value="WH-like_DNA-bd_sf"/>
</dbReference>
<comment type="caution">
    <text evidence="5">The sequence shown here is derived from an EMBL/GenBank/DDBJ whole genome shotgun (WGS) entry which is preliminary data.</text>
</comment>
<dbReference type="InterPro" id="IPR019888">
    <property type="entry name" value="Tscrpt_reg_AsnC-like"/>
</dbReference>
<accession>A0ABT4THG3</accession>
<keyword evidence="3" id="KW-0804">Transcription</keyword>
<dbReference type="PRINTS" id="PR00033">
    <property type="entry name" value="HTHASNC"/>
</dbReference>
<dbReference type="SUPFAM" id="SSF46785">
    <property type="entry name" value="Winged helix' DNA-binding domain"/>
    <property type="match status" value="1"/>
</dbReference>
<keyword evidence="2" id="KW-0238">DNA-binding</keyword>
<dbReference type="Gene3D" id="3.30.70.920">
    <property type="match status" value="1"/>
</dbReference>
<evidence type="ECO:0000313" key="6">
    <source>
        <dbReference type="Proteomes" id="UP001165685"/>
    </source>
</evidence>
<evidence type="ECO:0000259" key="4">
    <source>
        <dbReference type="PROSITE" id="PS50956"/>
    </source>
</evidence>
<gene>
    <name evidence="5" type="ORF">O4U47_06480</name>
</gene>
<protein>
    <submittedName>
        <fullName evidence="5">Lrp/AsnC family transcriptional regulator</fullName>
    </submittedName>
</protein>
<dbReference type="Pfam" id="PF13404">
    <property type="entry name" value="HTH_AsnC-type"/>
    <property type="match status" value="1"/>
</dbReference>
<keyword evidence="6" id="KW-1185">Reference proteome</keyword>
<organism evidence="5 6">
    <name type="scientific">Nocardiopsis suaedae</name>
    <dbReference type="NCBI Taxonomy" id="3018444"/>
    <lineage>
        <taxon>Bacteria</taxon>
        <taxon>Bacillati</taxon>
        <taxon>Actinomycetota</taxon>
        <taxon>Actinomycetes</taxon>
        <taxon>Streptosporangiales</taxon>
        <taxon>Nocardiopsidaceae</taxon>
        <taxon>Nocardiopsis</taxon>
    </lineage>
</organism>
<dbReference type="PANTHER" id="PTHR30154">
    <property type="entry name" value="LEUCINE-RESPONSIVE REGULATORY PROTEIN"/>
    <property type="match status" value="1"/>
</dbReference>
<dbReference type="Proteomes" id="UP001165685">
    <property type="component" value="Unassembled WGS sequence"/>
</dbReference>
<dbReference type="SUPFAM" id="SSF54909">
    <property type="entry name" value="Dimeric alpha+beta barrel"/>
    <property type="match status" value="1"/>
</dbReference>
<dbReference type="InterPro" id="IPR036390">
    <property type="entry name" value="WH_DNA-bd_sf"/>
</dbReference>
<name>A0ABT4THG3_9ACTN</name>
<dbReference type="SMART" id="SM00344">
    <property type="entry name" value="HTH_ASNC"/>
    <property type="match status" value="1"/>
</dbReference>
<dbReference type="PROSITE" id="PS00519">
    <property type="entry name" value="HTH_ASNC_1"/>
    <property type="match status" value="1"/>
</dbReference>
<keyword evidence="1" id="KW-0805">Transcription regulation</keyword>
<dbReference type="InterPro" id="IPR011008">
    <property type="entry name" value="Dimeric_a/b-barrel"/>
</dbReference>
<dbReference type="Gene3D" id="1.10.10.10">
    <property type="entry name" value="Winged helix-like DNA-binding domain superfamily/Winged helix DNA-binding domain"/>
    <property type="match status" value="1"/>
</dbReference>
<evidence type="ECO:0000256" key="1">
    <source>
        <dbReference type="ARBA" id="ARBA00023015"/>
    </source>
</evidence>
<sequence>MRDRHPLDDLDRLLLGLVQQDAQRPLHELGDEVGLSPSAVQRRLTRLRRTGAIRAEVAVVAPEAVGVGLTSLVLVALADDDPEHHAAFRARMREEACVQQCYAVVGQWDYAVLLVTRDIAQNREVSRRLFVSDFGVRRYETFPSSGAVKAGLTLPIETG</sequence>
<reference evidence="5" key="1">
    <citation type="submission" date="2023-01" db="EMBL/GenBank/DDBJ databases">
        <title>Draft genome sequence of Nocardiopsis sp. LSu2-4 isolated from halophytes.</title>
        <authorList>
            <person name="Duangmal K."/>
            <person name="Chantavorakit T."/>
        </authorList>
    </citation>
    <scope>NUCLEOTIDE SEQUENCE</scope>
    <source>
        <strain evidence="5">LSu2-4</strain>
    </source>
</reference>
<proteinExistence type="predicted"/>